<name>A0ABT1RPC9_9FIRM</name>
<feature type="transmembrane region" description="Helical" evidence="1">
    <location>
        <begin position="136"/>
        <end position="155"/>
    </location>
</feature>
<evidence type="ECO:0000256" key="1">
    <source>
        <dbReference type="SAM" id="Phobius"/>
    </source>
</evidence>
<keyword evidence="1" id="KW-0812">Transmembrane</keyword>
<keyword evidence="3" id="KW-1185">Reference proteome</keyword>
<gene>
    <name evidence="2" type="ORF">NE619_09980</name>
</gene>
<feature type="transmembrane region" description="Helical" evidence="1">
    <location>
        <begin position="112"/>
        <end position="130"/>
    </location>
</feature>
<proteinExistence type="predicted"/>
<comment type="caution">
    <text evidence="2">The sequence shown here is derived from an EMBL/GenBank/DDBJ whole genome shotgun (WGS) entry which is preliminary data.</text>
</comment>
<feature type="transmembrane region" description="Helical" evidence="1">
    <location>
        <begin position="87"/>
        <end position="107"/>
    </location>
</feature>
<dbReference type="EMBL" id="JANFXK010000010">
    <property type="protein sequence ID" value="MCQ4637054.1"/>
    <property type="molecule type" value="Genomic_DNA"/>
</dbReference>
<organism evidence="2 3">
    <name type="scientific">Anaerovorax odorimutans</name>
    <dbReference type="NCBI Taxonomy" id="109327"/>
    <lineage>
        <taxon>Bacteria</taxon>
        <taxon>Bacillati</taxon>
        <taxon>Bacillota</taxon>
        <taxon>Clostridia</taxon>
        <taxon>Peptostreptococcales</taxon>
        <taxon>Anaerovoracaceae</taxon>
        <taxon>Anaerovorax</taxon>
    </lineage>
</organism>
<evidence type="ECO:0000313" key="3">
    <source>
        <dbReference type="Proteomes" id="UP001524502"/>
    </source>
</evidence>
<reference evidence="2 3" key="1">
    <citation type="submission" date="2022-06" db="EMBL/GenBank/DDBJ databases">
        <title>Isolation of gut microbiota from human fecal samples.</title>
        <authorList>
            <person name="Pamer E.G."/>
            <person name="Barat B."/>
            <person name="Waligurski E."/>
            <person name="Medina S."/>
            <person name="Paddock L."/>
            <person name="Mostad J."/>
        </authorList>
    </citation>
    <scope>NUCLEOTIDE SEQUENCE [LARGE SCALE GENOMIC DNA]</scope>
    <source>
        <strain evidence="2 3">SL.3.17</strain>
    </source>
</reference>
<dbReference type="RefSeq" id="WP_256132248.1">
    <property type="nucleotide sequence ID" value="NZ_JANFXK010000010.1"/>
</dbReference>
<evidence type="ECO:0000313" key="2">
    <source>
        <dbReference type="EMBL" id="MCQ4637054.1"/>
    </source>
</evidence>
<evidence type="ECO:0008006" key="4">
    <source>
        <dbReference type="Google" id="ProtNLM"/>
    </source>
</evidence>
<keyword evidence="1" id="KW-1133">Transmembrane helix</keyword>
<keyword evidence="1" id="KW-0472">Membrane</keyword>
<dbReference type="Proteomes" id="UP001524502">
    <property type="component" value="Unassembled WGS sequence"/>
</dbReference>
<feature type="transmembrane region" description="Helical" evidence="1">
    <location>
        <begin position="48"/>
        <end position="67"/>
    </location>
</feature>
<accession>A0ABT1RPC9</accession>
<feature type="transmembrane region" description="Helical" evidence="1">
    <location>
        <begin position="12"/>
        <end position="36"/>
    </location>
</feature>
<sequence length="176" mass="19273">MNFYKNHVGMIIASIVALCLSLMMATAAIFVDHLAFTVPLWIKNWGTAFLTISITGMILPMTDWAFALGRRLHLTPNTLPHILLENFVATFFFNTAACLVLAAVNIFANESIAAAVAAGAAPSVSAIFWSTFLRDWPIMFVLAFIFAFIVTKIAVKIAGKIVGELETETSPQRQPH</sequence>
<protein>
    <recommendedName>
        <fullName evidence="4">DUF2798 domain-containing protein</fullName>
    </recommendedName>
</protein>